<evidence type="ECO:0000313" key="17">
    <source>
        <dbReference type="EMBL" id="GAA3197802.1"/>
    </source>
</evidence>
<comment type="catalytic activity">
    <reaction evidence="14">
        <text>D-maltose + ATP = alpha-maltose 1-phosphate + ADP + H(+)</text>
        <dbReference type="Rhea" id="RHEA:31915"/>
        <dbReference type="ChEBI" id="CHEBI:15378"/>
        <dbReference type="ChEBI" id="CHEBI:17306"/>
        <dbReference type="ChEBI" id="CHEBI:30616"/>
        <dbReference type="ChEBI" id="CHEBI:63576"/>
        <dbReference type="ChEBI" id="CHEBI:456216"/>
        <dbReference type="EC" id="2.7.1.175"/>
    </reaction>
</comment>
<organism evidence="17 18">
    <name type="scientific">Actinocorallia longicatena</name>
    <dbReference type="NCBI Taxonomy" id="111803"/>
    <lineage>
        <taxon>Bacteria</taxon>
        <taxon>Bacillati</taxon>
        <taxon>Actinomycetota</taxon>
        <taxon>Actinomycetes</taxon>
        <taxon>Streptosporangiales</taxon>
        <taxon>Thermomonosporaceae</taxon>
        <taxon>Actinocorallia</taxon>
    </lineage>
</organism>
<evidence type="ECO:0000256" key="2">
    <source>
        <dbReference type="ARBA" id="ARBA00006219"/>
    </source>
</evidence>
<reference evidence="18" key="1">
    <citation type="journal article" date="2019" name="Int. J. Syst. Evol. Microbiol.">
        <title>The Global Catalogue of Microorganisms (GCM) 10K type strain sequencing project: providing services to taxonomists for standard genome sequencing and annotation.</title>
        <authorList>
            <consortium name="The Broad Institute Genomics Platform"/>
            <consortium name="The Broad Institute Genome Sequencing Center for Infectious Disease"/>
            <person name="Wu L."/>
            <person name="Ma J."/>
        </authorList>
    </citation>
    <scope>NUCLEOTIDE SEQUENCE [LARGE SCALE GENOMIC DNA]</scope>
    <source>
        <strain evidence="18">JCM 9377</strain>
    </source>
</reference>
<evidence type="ECO:0000313" key="18">
    <source>
        <dbReference type="Proteomes" id="UP001501237"/>
    </source>
</evidence>
<evidence type="ECO:0000256" key="6">
    <source>
        <dbReference type="ARBA" id="ARBA00022600"/>
    </source>
</evidence>
<evidence type="ECO:0000256" key="12">
    <source>
        <dbReference type="ARBA" id="ARBA00023277"/>
    </source>
</evidence>
<dbReference type="Proteomes" id="UP001501237">
    <property type="component" value="Unassembled WGS sequence"/>
</dbReference>
<proteinExistence type="inferred from homology"/>
<dbReference type="InterPro" id="IPR011009">
    <property type="entry name" value="Kinase-like_dom_sf"/>
</dbReference>
<keyword evidence="10" id="KW-0067">ATP-binding</keyword>
<feature type="domain" description="Aminoglycoside phosphotransferase" evidence="15">
    <location>
        <begin position="94"/>
        <end position="306"/>
    </location>
</feature>
<sequence length="376" mass="40914">MTTSLEAWLPRQRWFAGKGRPITSVTVRRSTPLADGLTHQLIEVRQDDETSLYQHLDGDGFPAFLLSACAAGADLGGLRFRSLEPLDPGLPARPLGAEQSNTSFVYGRSAIGKVFRLLTPGLNPDLELTRALTGRGQVARLHGWFETDIDGVTTTLGMVSEFLADGVDGWKLATATGNFRAHAHALGAATARVHKDLAAVFGVARIPAPAVQALARTMTTRLDAACSEVPRLAPHRARIAEAFADLASHGPMPAQRIHGDYHLGQVMSTPDGWRLLDFEGEPSKPLEERRAPAHPLRDVAGMLRSFDYAAHFGHTPSWSDPHRSAFCSGYAEAGGPDPSVHPVPLRAFVYDKAVYEVVYEARNRPHWLPIPLSTFE</sequence>
<keyword evidence="6" id="KW-0321">Glycogen metabolism</keyword>
<dbReference type="InterPro" id="IPR040999">
    <property type="entry name" value="Mak_N_cap"/>
</dbReference>
<keyword evidence="8" id="KW-0547">Nucleotide-binding</keyword>
<evidence type="ECO:0000256" key="9">
    <source>
        <dbReference type="ARBA" id="ARBA00022777"/>
    </source>
</evidence>
<evidence type="ECO:0000256" key="7">
    <source>
        <dbReference type="ARBA" id="ARBA00022679"/>
    </source>
</evidence>
<evidence type="ECO:0000259" key="16">
    <source>
        <dbReference type="Pfam" id="PF18085"/>
    </source>
</evidence>
<evidence type="ECO:0000256" key="14">
    <source>
        <dbReference type="ARBA" id="ARBA00049067"/>
    </source>
</evidence>
<evidence type="ECO:0000256" key="5">
    <source>
        <dbReference type="ARBA" id="ARBA00013882"/>
    </source>
</evidence>
<keyword evidence="7" id="KW-0808">Transferase</keyword>
<keyword evidence="11" id="KW-0320">Glycogen biosynthesis</keyword>
<evidence type="ECO:0000256" key="11">
    <source>
        <dbReference type="ARBA" id="ARBA00023056"/>
    </source>
</evidence>
<accession>A0ABP6Q056</accession>
<protein>
    <recommendedName>
        <fullName evidence="5">Maltokinase</fullName>
        <ecNumber evidence="4">2.7.1.175</ecNumber>
    </recommendedName>
    <alternativeName>
        <fullName evidence="13">Maltose-1-phosphate synthase</fullName>
    </alternativeName>
</protein>
<dbReference type="Pfam" id="PF01636">
    <property type="entry name" value="APH"/>
    <property type="match status" value="1"/>
</dbReference>
<dbReference type="Pfam" id="PF18085">
    <property type="entry name" value="Mak_N_cap"/>
    <property type="match status" value="1"/>
</dbReference>
<dbReference type="Gene3D" id="3.90.1200.10">
    <property type="match status" value="1"/>
</dbReference>
<evidence type="ECO:0000256" key="1">
    <source>
        <dbReference type="ARBA" id="ARBA00004964"/>
    </source>
</evidence>
<keyword evidence="18" id="KW-1185">Reference proteome</keyword>
<keyword evidence="9" id="KW-0418">Kinase</keyword>
<comment type="similarity">
    <text evidence="2">Belongs to the aminoglycoside phosphotransferase family.</text>
</comment>
<name>A0ABP6Q056_9ACTN</name>
<dbReference type="EC" id="2.7.1.175" evidence="4"/>
<evidence type="ECO:0000256" key="13">
    <source>
        <dbReference type="ARBA" id="ARBA00031251"/>
    </source>
</evidence>
<dbReference type="RefSeq" id="WP_344822445.1">
    <property type="nucleotide sequence ID" value="NZ_BAAAUV010000002.1"/>
</dbReference>
<keyword evidence="12" id="KW-0119">Carbohydrate metabolism</keyword>
<comment type="pathway">
    <text evidence="1">Glycan biosynthesis; glycogen biosynthesis.</text>
</comment>
<comment type="subunit">
    <text evidence="3">Monomer.</text>
</comment>
<dbReference type="SUPFAM" id="SSF56112">
    <property type="entry name" value="Protein kinase-like (PK-like)"/>
    <property type="match status" value="1"/>
</dbReference>
<evidence type="ECO:0000256" key="3">
    <source>
        <dbReference type="ARBA" id="ARBA00011245"/>
    </source>
</evidence>
<feature type="domain" description="Maltokinase N-terminal cap" evidence="16">
    <location>
        <begin position="8"/>
        <end position="54"/>
    </location>
</feature>
<comment type="caution">
    <text evidence="17">The sequence shown here is derived from an EMBL/GenBank/DDBJ whole genome shotgun (WGS) entry which is preliminary data.</text>
</comment>
<evidence type="ECO:0000256" key="4">
    <source>
        <dbReference type="ARBA" id="ARBA00011962"/>
    </source>
</evidence>
<evidence type="ECO:0000256" key="10">
    <source>
        <dbReference type="ARBA" id="ARBA00022840"/>
    </source>
</evidence>
<evidence type="ECO:0000256" key="8">
    <source>
        <dbReference type="ARBA" id="ARBA00022741"/>
    </source>
</evidence>
<evidence type="ECO:0000259" key="15">
    <source>
        <dbReference type="Pfam" id="PF01636"/>
    </source>
</evidence>
<dbReference type="InterPro" id="IPR002575">
    <property type="entry name" value="Aminoglycoside_PTrfase"/>
</dbReference>
<gene>
    <name evidence="17" type="ORF">GCM10010468_09130</name>
</gene>
<dbReference type="EMBL" id="BAAAUV010000002">
    <property type="protein sequence ID" value="GAA3197802.1"/>
    <property type="molecule type" value="Genomic_DNA"/>
</dbReference>